<reference evidence="3" key="2">
    <citation type="journal article" date="2007" name="Science">
        <title>Draft genome sequence of the sexually transmitted pathogen Trichomonas vaginalis.</title>
        <authorList>
            <person name="Carlton J.M."/>
            <person name="Hirt R.P."/>
            <person name="Silva J.C."/>
            <person name="Delcher A.L."/>
            <person name="Schatz M."/>
            <person name="Zhao Q."/>
            <person name="Wortman J.R."/>
            <person name="Bidwell S.L."/>
            <person name="Alsmark U.C.M."/>
            <person name="Besteiro S."/>
            <person name="Sicheritz-Ponten T."/>
            <person name="Noel C.J."/>
            <person name="Dacks J.B."/>
            <person name="Foster P.G."/>
            <person name="Simillion C."/>
            <person name="Van de Peer Y."/>
            <person name="Miranda-Saavedra D."/>
            <person name="Barton G.J."/>
            <person name="Westrop G.D."/>
            <person name="Mueller S."/>
            <person name="Dessi D."/>
            <person name="Fiori P.L."/>
            <person name="Ren Q."/>
            <person name="Paulsen I."/>
            <person name="Zhang H."/>
            <person name="Bastida-Corcuera F.D."/>
            <person name="Simoes-Barbosa A."/>
            <person name="Brown M.T."/>
            <person name="Hayes R.D."/>
            <person name="Mukherjee M."/>
            <person name="Okumura C.Y."/>
            <person name="Schneider R."/>
            <person name="Smith A.J."/>
            <person name="Vanacova S."/>
            <person name="Villalvazo M."/>
            <person name="Haas B.J."/>
            <person name="Pertea M."/>
            <person name="Feldblyum T.V."/>
            <person name="Utterback T.R."/>
            <person name="Shu C.L."/>
            <person name="Osoegawa K."/>
            <person name="de Jong P.J."/>
            <person name="Hrdy I."/>
            <person name="Horvathova L."/>
            <person name="Zubacova Z."/>
            <person name="Dolezal P."/>
            <person name="Malik S.B."/>
            <person name="Logsdon J.M. Jr."/>
            <person name="Henze K."/>
            <person name="Gupta A."/>
            <person name="Wang C.C."/>
            <person name="Dunne R.L."/>
            <person name="Upcroft J.A."/>
            <person name="Upcroft P."/>
            <person name="White O."/>
            <person name="Salzberg S.L."/>
            <person name="Tang P."/>
            <person name="Chiu C.-H."/>
            <person name="Lee Y.-S."/>
            <person name="Embley T.M."/>
            <person name="Coombs G.H."/>
            <person name="Mottram J.C."/>
            <person name="Tachezy J."/>
            <person name="Fraser-Liggett C.M."/>
            <person name="Johnson P.J."/>
        </authorList>
    </citation>
    <scope>NUCLEOTIDE SEQUENCE [LARGE SCALE GENOMIC DNA]</scope>
    <source>
        <strain evidence="3">G3</strain>
    </source>
</reference>
<name>A2FEB7_TRIV3</name>
<feature type="coiled-coil region" evidence="1">
    <location>
        <begin position="261"/>
        <end position="362"/>
    </location>
</feature>
<feature type="compositionally biased region" description="Basic and acidic residues" evidence="2">
    <location>
        <begin position="1"/>
        <end position="10"/>
    </location>
</feature>
<evidence type="ECO:0000313" key="4">
    <source>
        <dbReference type="Proteomes" id="UP000001542"/>
    </source>
</evidence>
<dbReference type="InParanoid" id="A2FEB7"/>
<dbReference type="EMBL" id="DS113745">
    <property type="protein sequence ID" value="EAX96757.1"/>
    <property type="molecule type" value="Genomic_DNA"/>
</dbReference>
<protein>
    <submittedName>
        <fullName evidence="3">Uncharacterized protein</fullName>
    </submittedName>
</protein>
<dbReference type="KEGG" id="tva:4754531"/>
<evidence type="ECO:0000256" key="1">
    <source>
        <dbReference type="SAM" id="Coils"/>
    </source>
</evidence>
<organism evidence="3 4">
    <name type="scientific">Trichomonas vaginalis (strain ATCC PRA-98 / G3)</name>
    <dbReference type="NCBI Taxonomy" id="412133"/>
    <lineage>
        <taxon>Eukaryota</taxon>
        <taxon>Metamonada</taxon>
        <taxon>Parabasalia</taxon>
        <taxon>Trichomonadida</taxon>
        <taxon>Trichomonadidae</taxon>
        <taxon>Trichomonas</taxon>
    </lineage>
</organism>
<evidence type="ECO:0000256" key="2">
    <source>
        <dbReference type="SAM" id="MobiDB-lite"/>
    </source>
</evidence>
<evidence type="ECO:0000313" key="3">
    <source>
        <dbReference type="EMBL" id="EAX96757.1"/>
    </source>
</evidence>
<feature type="coiled-coil region" evidence="1">
    <location>
        <begin position="391"/>
        <end position="432"/>
    </location>
</feature>
<accession>A2FEB7</accession>
<dbReference type="Proteomes" id="UP000001542">
    <property type="component" value="Unassembled WGS sequence"/>
</dbReference>
<dbReference type="VEuPathDB" id="TrichDB:TVAG_288570"/>
<reference evidence="3" key="1">
    <citation type="submission" date="2006-10" db="EMBL/GenBank/DDBJ databases">
        <authorList>
            <person name="Amadeo P."/>
            <person name="Zhao Q."/>
            <person name="Wortman J."/>
            <person name="Fraser-Liggett C."/>
            <person name="Carlton J."/>
        </authorList>
    </citation>
    <scope>NUCLEOTIDE SEQUENCE</scope>
    <source>
        <strain evidence="3">G3</strain>
    </source>
</reference>
<keyword evidence="4" id="KW-1185">Reference proteome</keyword>
<dbReference type="AlphaFoldDB" id="A2FEB7"/>
<dbReference type="RefSeq" id="XP_001309687.1">
    <property type="nucleotide sequence ID" value="XM_001309686.1"/>
</dbReference>
<proteinExistence type="predicted"/>
<feature type="region of interest" description="Disordered" evidence="2">
    <location>
        <begin position="1"/>
        <end position="38"/>
    </location>
</feature>
<dbReference type="SUPFAM" id="SSF90257">
    <property type="entry name" value="Myosin rod fragments"/>
    <property type="match status" value="1"/>
</dbReference>
<dbReference type="SMR" id="A2FEB7"/>
<feature type="coiled-coil region" evidence="1">
    <location>
        <begin position="107"/>
        <end position="164"/>
    </location>
</feature>
<sequence>MSWRSPDRNPKKAQIPKCTLRGDAQTLRLSTRDDPKPKKEVVIPPAQYAPQGSVLAAEYVDNLKKQLYMLNAELRFAKDRAGVDLPPGQMSVDSAIRRLRMACAMHEEETNKKITELQNETNNIAQKASAINQNQALEELEIANERELEEMKSLEEAYVEFSNDIHVQNFQKTQYEKAKGFFENQFNVIQQGYETLKSQNEQHYQDLQTIDKNIYNLKKQKNELLKGINDSIREKRLQEEKVDFIAINSKKPKTGPPNMTIAAINTKIAKLEYELKAMLDQRKEMEHQVDVLLEKNVQLKAEYNDTKARLDEAHRIKAETENMFTAKYNITKKANDEQRLELEAVKKNRKEMKMEIQNLLKTYSDQISQVNTFQNTQQMLTEVIHFKKDFIDDINAENEQAKIELNAIIDENTELRKELNDVSHKLAAASEKLRNAQVIAEINEKDKNCSLENIPPELNQLLQSVVAVKGAIV</sequence>
<dbReference type="VEuPathDB" id="TrichDB:TVAGG3_0545710"/>
<keyword evidence="1" id="KW-0175">Coiled coil</keyword>
<gene>
    <name evidence="3" type="ORF">TVAG_288570</name>
</gene>
<dbReference type="OrthoDB" id="10266846at2759"/>